<name>A0A8S5MXV2_9CAUD</name>
<reference evidence="2" key="1">
    <citation type="journal article" date="2021" name="Proc. Natl. Acad. Sci. U.S.A.">
        <title>A Catalog of Tens of Thousands of Viruses from Human Metagenomes Reveals Hidden Associations with Chronic Diseases.</title>
        <authorList>
            <person name="Tisza M.J."/>
            <person name="Buck C.B."/>
        </authorList>
    </citation>
    <scope>NUCLEOTIDE SEQUENCE</scope>
    <source>
        <strain evidence="2">CtYyB9</strain>
    </source>
</reference>
<feature type="transmembrane region" description="Helical" evidence="1">
    <location>
        <begin position="15"/>
        <end position="34"/>
    </location>
</feature>
<accession>A0A8S5MXV2</accession>
<protein>
    <submittedName>
        <fullName evidence="2">Uncharacterized protein</fullName>
    </submittedName>
</protein>
<sequence length="268" mass="31901">MNRRIKDNMDLLKDIIKFSIVLLIIVASISLKFFWNNDGIDYETWIPLVVTFAGSLIGGIFTMLGVVFTLNKSINLEEERKKDELNKLALIIYSEVKAYADSIKEYNLDCIRLKLLKRLIDNKEFEDIANKYDYRDKLYYISPNIREMFYEVIRFDYDENILQYFIKLCDSEEKCKKYYKDNIECSNQKYLRKASLVWLSAGFNEYRMEVFEGFNKANDNISYNTEESNKYAISLNEQLDSFEDNIFSNELIYVLDYLKKIIDSEREV</sequence>
<keyword evidence="1" id="KW-0472">Membrane</keyword>
<keyword evidence="1" id="KW-0812">Transmembrane</keyword>
<organism evidence="2">
    <name type="scientific">Siphoviridae sp. ctYyB9</name>
    <dbReference type="NCBI Taxonomy" id="2826380"/>
    <lineage>
        <taxon>Viruses</taxon>
        <taxon>Duplodnaviria</taxon>
        <taxon>Heunggongvirae</taxon>
        <taxon>Uroviricota</taxon>
        <taxon>Caudoviricetes</taxon>
    </lineage>
</organism>
<feature type="transmembrane region" description="Helical" evidence="1">
    <location>
        <begin position="46"/>
        <end position="70"/>
    </location>
</feature>
<dbReference type="EMBL" id="BK015010">
    <property type="protein sequence ID" value="DAD86951.1"/>
    <property type="molecule type" value="Genomic_DNA"/>
</dbReference>
<evidence type="ECO:0000256" key="1">
    <source>
        <dbReference type="SAM" id="Phobius"/>
    </source>
</evidence>
<proteinExistence type="predicted"/>
<evidence type="ECO:0000313" key="2">
    <source>
        <dbReference type="EMBL" id="DAD86951.1"/>
    </source>
</evidence>
<keyword evidence="1" id="KW-1133">Transmembrane helix</keyword>